<dbReference type="PANTHER" id="PTHR43514">
    <property type="entry name" value="ABC TRANSPORTER I FAMILY MEMBER 10"/>
    <property type="match status" value="1"/>
</dbReference>
<feature type="domain" description="Mop" evidence="11">
    <location>
        <begin position="316"/>
        <end position="386"/>
    </location>
</feature>
<evidence type="ECO:0000256" key="1">
    <source>
        <dbReference type="ARBA" id="ARBA00022448"/>
    </source>
</evidence>
<evidence type="ECO:0000256" key="2">
    <source>
        <dbReference type="ARBA" id="ARBA00022475"/>
    </source>
</evidence>
<dbReference type="InterPro" id="IPR003439">
    <property type="entry name" value="ABC_transporter-like_ATP-bd"/>
</dbReference>
<evidence type="ECO:0000256" key="6">
    <source>
        <dbReference type="ARBA" id="ARBA00022840"/>
    </source>
</evidence>
<dbReference type="RefSeq" id="WP_133606336.1">
    <property type="nucleotide sequence ID" value="NZ_SNXW01000001.1"/>
</dbReference>
<dbReference type="SUPFAM" id="SSF50331">
    <property type="entry name" value="MOP-like"/>
    <property type="match status" value="1"/>
</dbReference>
<keyword evidence="1" id="KW-0813">Transport</keyword>
<evidence type="ECO:0000256" key="8">
    <source>
        <dbReference type="ARBA" id="ARBA00023136"/>
    </source>
</evidence>
<dbReference type="OrthoDB" id="5298774at2"/>
<keyword evidence="13" id="KW-1185">Reference proteome</keyword>
<dbReference type="GO" id="GO:0005524">
    <property type="term" value="F:ATP binding"/>
    <property type="evidence" value="ECO:0007669"/>
    <property type="project" value="UniProtKB-KW"/>
</dbReference>
<dbReference type="AlphaFoldDB" id="A0A4R6RPC4"/>
<evidence type="ECO:0000259" key="10">
    <source>
        <dbReference type="PROSITE" id="PS50893"/>
    </source>
</evidence>
<evidence type="ECO:0000313" key="12">
    <source>
        <dbReference type="EMBL" id="TDP88609.1"/>
    </source>
</evidence>
<dbReference type="PROSITE" id="PS51866">
    <property type="entry name" value="MOP"/>
    <property type="match status" value="1"/>
</dbReference>
<protein>
    <submittedName>
        <fullName evidence="12">Molybdate transport system ATP-binding protein</fullName>
    </submittedName>
</protein>
<keyword evidence="5" id="KW-0547">Nucleotide-binding</keyword>
<dbReference type="InterPro" id="IPR017871">
    <property type="entry name" value="ABC_transporter-like_CS"/>
</dbReference>
<dbReference type="InterPro" id="IPR011868">
    <property type="entry name" value="ModC_ABC_ATP-bd"/>
</dbReference>
<dbReference type="InterPro" id="IPR003593">
    <property type="entry name" value="AAA+_ATPase"/>
</dbReference>
<dbReference type="SMART" id="SM00382">
    <property type="entry name" value="AAA"/>
    <property type="match status" value="1"/>
</dbReference>
<proteinExistence type="predicted"/>
<keyword evidence="2" id="KW-1003">Cell membrane</keyword>
<dbReference type="GO" id="GO:0016020">
    <property type="term" value="C:membrane"/>
    <property type="evidence" value="ECO:0007669"/>
    <property type="project" value="InterPro"/>
</dbReference>
<dbReference type="GO" id="GO:0140359">
    <property type="term" value="F:ABC-type transporter activity"/>
    <property type="evidence" value="ECO:0007669"/>
    <property type="project" value="InterPro"/>
</dbReference>
<dbReference type="Pfam" id="PF03459">
    <property type="entry name" value="TOBE"/>
    <property type="match status" value="1"/>
</dbReference>
<evidence type="ECO:0000256" key="5">
    <source>
        <dbReference type="ARBA" id="ARBA00022741"/>
    </source>
</evidence>
<sequence>MNAIEADLSVQHPGLGGQPGFSLDVALRLPGQGVSVLLGPSGCGKTTVLRALAGLGDAAQRARGRVQVGGEVWQDDARGLWRPVHQRPIGVVFQEASLFEHLTVQGNLDYGWRRVPPAQRRLRHDDVIPLLGIGHLLQRRPQGLSGGERQRVAIARALLTSPALLLMDEPLSALDAARKAEVLPCLERLGQTGVPVVYVTHALDEAARLADHLVVLRDGRVQAAGPAEALWTRLDTPLSASDDAAAVLSAEVVRHDAAQGLSLLQVAGRASTGGAALPLWTGLHMGDGGVSGATGQRVRVRVLARDVSVSLSHASDSSILNILPAVVAELRDDAQGSVMLSLQLGTDATTAPRLLARITRRSAEHLGLRVGQAVFAQVKGVALLRG</sequence>
<dbReference type="InterPro" id="IPR005116">
    <property type="entry name" value="Transp-assoc_OB_typ1"/>
</dbReference>
<dbReference type="PROSITE" id="PS50893">
    <property type="entry name" value="ABC_TRANSPORTER_2"/>
    <property type="match status" value="1"/>
</dbReference>
<dbReference type="PROSITE" id="PS00211">
    <property type="entry name" value="ABC_TRANSPORTER_1"/>
    <property type="match status" value="1"/>
</dbReference>
<accession>A0A4R6RPC4</accession>
<dbReference type="GO" id="GO:0016887">
    <property type="term" value="F:ATP hydrolysis activity"/>
    <property type="evidence" value="ECO:0007669"/>
    <property type="project" value="InterPro"/>
</dbReference>
<gene>
    <name evidence="12" type="ORF">EV672_101762</name>
</gene>
<comment type="caution">
    <text evidence="12">The sequence shown here is derived from an EMBL/GenBank/DDBJ whole genome shotgun (WGS) entry which is preliminary data.</text>
</comment>
<dbReference type="Pfam" id="PF00005">
    <property type="entry name" value="ABC_tran"/>
    <property type="match status" value="1"/>
</dbReference>
<dbReference type="NCBIfam" id="TIGR02142">
    <property type="entry name" value="modC_ABC"/>
    <property type="match status" value="1"/>
</dbReference>
<reference evidence="12 13" key="1">
    <citation type="submission" date="2019-03" db="EMBL/GenBank/DDBJ databases">
        <title>Genomic Encyclopedia of Type Strains, Phase IV (KMG-IV): sequencing the most valuable type-strain genomes for metagenomic binning, comparative biology and taxonomic classification.</title>
        <authorList>
            <person name="Goeker M."/>
        </authorList>
    </citation>
    <scope>NUCLEOTIDE SEQUENCE [LARGE SCALE GENOMIC DNA]</scope>
    <source>
        <strain evidence="12 13">DSM 11901</strain>
    </source>
</reference>
<evidence type="ECO:0000256" key="7">
    <source>
        <dbReference type="ARBA" id="ARBA00022967"/>
    </source>
</evidence>
<evidence type="ECO:0000256" key="3">
    <source>
        <dbReference type="ARBA" id="ARBA00022505"/>
    </source>
</evidence>
<dbReference type="InterPro" id="IPR027417">
    <property type="entry name" value="P-loop_NTPase"/>
</dbReference>
<dbReference type="PANTHER" id="PTHR43514:SF10">
    <property type="entry name" value="MOLYBDENUM IMPORT ATP-BINDING PROTEIN MODC 2"/>
    <property type="match status" value="1"/>
</dbReference>
<evidence type="ECO:0000256" key="9">
    <source>
        <dbReference type="PROSITE-ProRule" id="PRU01213"/>
    </source>
</evidence>
<dbReference type="SUPFAM" id="SSF52540">
    <property type="entry name" value="P-loop containing nucleoside triphosphate hydrolases"/>
    <property type="match status" value="1"/>
</dbReference>
<keyword evidence="3 9" id="KW-0500">Molybdenum</keyword>
<dbReference type="InterPro" id="IPR004606">
    <property type="entry name" value="Mop_domain"/>
</dbReference>
<dbReference type="Gene3D" id="3.40.50.300">
    <property type="entry name" value="P-loop containing nucleotide triphosphate hydrolases"/>
    <property type="match status" value="1"/>
</dbReference>
<dbReference type="Gene3D" id="2.40.50.100">
    <property type="match status" value="1"/>
</dbReference>
<keyword evidence="4" id="KW-0997">Cell inner membrane</keyword>
<feature type="domain" description="ABC transporter" evidence="10">
    <location>
        <begin position="3"/>
        <end position="243"/>
    </location>
</feature>
<dbReference type="InterPro" id="IPR050334">
    <property type="entry name" value="Molybdenum_import_ModC"/>
</dbReference>
<dbReference type="Proteomes" id="UP000294593">
    <property type="component" value="Unassembled WGS sequence"/>
</dbReference>
<evidence type="ECO:0000259" key="11">
    <source>
        <dbReference type="PROSITE" id="PS51866"/>
    </source>
</evidence>
<evidence type="ECO:0000256" key="4">
    <source>
        <dbReference type="ARBA" id="ARBA00022519"/>
    </source>
</evidence>
<dbReference type="InterPro" id="IPR008995">
    <property type="entry name" value="Mo/tungstate-bd_C_term_dom"/>
</dbReference>
<keyword evidence="6 12" id="KW-0067">ATP-binding</keyword>
<keyword evidence="8" id="KW-0472">Membrane</keyword>
<evidence type="ECO:0000313" key="13">
    <source>
        <dbReference type="Proteomes" id="UP000294593"/>
    </source>
</evidence>
<name>A0A4R6RPC4_9BURK</name>
<keyword evidence="7" id="KW-1278">Translocase</keyword>
<organism evidence="12 13">
    <name type="scientific">Aquabacterium commune</name>
    <dbReference type="NCBI Taxonomy" id="70586"/>
    <lineage>
        <taxon>Bacteria</taxon>
        <taxon>Pseudomonadati</taxon>
        <taxon>Pseudomonadota</taxon>
        <taxon>Betaproteobacteria</taxon>
        <taxon>Burkholderiales</taxon>
        <taxon>Aquabacterium</taxon>
    </lineage>
</organism>
<dbReference type="GO" id="GO:0015098">
    <property type="term" value="F:molybdate ion transmembrane transporter activity"/>
    <property type="evidence" value="ECO:0007669"/>
    <property type="project" value="InterPro"/>
</dbReference>
<dbReference type="EMBL" id="SNXW01000001">
    <property type="protein sequence ID" value="TDP88609.1"/>
    <property type="molecule type" value="Genomic_DNA"/>
</dbReference>